<dbReference type="OrthoDB" id="2869073at2"/>
<dbReference type="RefSeq" id="WP_122970650.1">
    <property type="nucleotide sequence ID" value="NZ_RHLQ01000002.1"/>
</dbReference>
<protein>
    <submittedName>
        <fullName evidence="1">Uncharacterized protein</fullName>
    </submittedName>
</protein>
<proteinExistence type="predicted"/>
<comment type="caution">
    <text evidence="1">The sequence shown here is derived from an EMBL/GenBank/DDBJ whole genome shotgun (WGS) entry which is preliminary data.</text>
</comment>
<keyword evidence="2" id="KW-1185">Reference proteome</keyword>
<accession>A0A3M8HG32</accession>
<evidence type="ECO:0000313" key="1">
    <source>
        <dbReference type="EMBL" id="RND01436.1"/>
    </source>
</evidence>
<dbReference type="Proteomes" id="UP000279909">
    <property type="component" value="Unassembled WGS sequence"/>
</dbReference>
<dbReference type="AlphaFoldDB" id="A0A3M8HG32"/>
<name>A0A3M8HG32_9BACI</name>
<gene>
    <name evidence="1" type="ORF">EC501_02155</name>
</gene>
<evidence type="ECO:0000313" key="2">
    <source>
        <dbReference type="Proteomes" id="UP000279909"/>
    </source>
</evidence>
<sequence length="184" mass="20539">MRNRLTRILLFAGLVIVLAFIFNISLTAFTGDGKDTPEEALPTDANYEWIEGPKSDKEQRYFFLSNGQYFGTGYVEKNLKGWSAGEGTYSKLPNALTENTITSAHSDSKILFGLIKPKGNIQISVNNKHAKLIQLDFLSDDILSTYNVEGYAIWYIDLEEIDNAKSFTIKVLGENDSVLNALSI</sequence>
<organism evidence="1 2">
    <name type="scientific">Lysinibacillus halotolerans</name>
    <dbReference type="NCBI Taxonomy" id="1368476"/>
    <lineage>
        <taxon>Bacteria</taxon>
        <taxon>Bacillati</taxon>
        <taxon>Bacillota</taxon>
        <taxon>Bacilli</taxon>
        <taxon>Bacillales</taxon>
        <taxon>Bacillaceae</taxon>
        <taxon>Lysinibacillus</taxon>
    </lineage>
</organism>
<reference evidence="1 2" key="1">
    <citation type="journal article" date="2014" name="Int. J. Syst. Evol. Microbiol.">
        <title>Lysinibacillus halotolerans sp. nov., isolated from saline-alkaline soil.</title>
        <authorList>
            <person name="Kong D."/>
            <person name="Wang Y."/>
            <person name="Zhao B."/>
            <person name="Li Y."/>
            <person name="Song J."/>
            <person name="Zhai Y."/>
            <person name="Zhang C."/>
            <person name="Wang H."/>
            <person name="Chen X."/>
            <person name="Zhao B."/>
            <person name="Ruan Z."/>
        </authorList>
    </citation>
    <scope>NUCLEOTIDE SEQUENCE [LARGE SCALE GENOMIC DNA]</scope>
    <source>
        <strain evidence="1 2">MCCC 1A12703</strain>
    </source>
</reference>
<dbReference type="EMBL" id="RHLQ01000002">
    <property type="protein sequence ID" value="RND01436.1"/>
    <property type="molecule type" value="Genomic_DNA"/>
</dbReference>